<reference evidence="1" key="1">
    <citation type="submission" date="2017-07" db="EMBL/GenBank/DDBJ databases">
        <title>Taro Niue Genome Assembly and Annotation.</title>
        <authorList>
            <person name="Atibalentja N."/>
            <person name="Keating K."/>
            <person name="Fields C.J."/>
        </authorList>
    </citation>
    <scope>NUCLEOTIDE SEQUENCE</scope>
    <source>
        <strain evidence="1">Niue_2</strain>
        <tissue evidence="1">Leaf</tissue>
    </source>
</reference>
<dbReference type="AlphaFoldDB" id="A0A843WGL1"/>
<comment type="caution">
    <text evidence="1">The sequence shown here is derived from an EMBL/GenBank/DDBJ whole genome shotgun (WGS) entry which is preliminary data.</text>
</comment>
<dbReference type="EMBL" id="NMUH01004388">
    <property type="protein sequence ID" value="MQM09472.1"/>
    <property type="molecule type" value="Genomic_DNA"/>
</dbReference>
<organism evidence="1 2">
    <name type="scientific">Colocasia esculenta</name>
    <name type="common">Wild taro</name>
    <name type="synonym">Arum esculentum</name>
    <dbReference type="NCBI Taxonomy" id="4460"/>
    <lineage>
        <taxon>Eukaryota</taxon>
        <taxon>Viridiplantae</taxon>
        <taxon>Streptophyta</taxon>
        <taxon>Embryophyta</taxon>
        <taxon>Tracheophyta</taxon>
        <taxon>Spermatophyta</taxon>
        <taxon>Magnoliopsida</taxon>
        <taxon>Liliopsida</taxon>
        <taxon>Araceae</taxon>
        <taxon>Aroideae</taxon>
        <taxon>Colocasieae</taxon>
        <taxon>Colocasia</taxon>
    </lineage>
</organism>
<evidence type="ECO:0000313" key="1">
    <source>
        <dbReference type="EMBL" id="MQM09472.1"/>
    </source>
</evidence>
<protein>
    <submittedName>
        <fullName evidence="1">Uncharacterized protein</fullName>
    </submittedName>
</protein>
<dbReference type="Proteomes" id="UP000652761">
    <property type="component" value="Unassembled WGS sequence"/>
</dbReference>
<proteinExistence type="predicted"/>
<keyword evidence="2" id="KW-1185">Reference proteome</keyword>
<accession>A0A843WGL1</accession>
<gene>
    <name evidence="1" type="ORF">Taro_042347</name>
</gene>
<sequence>MAEVRFGPLVVQDHAQYGYLAVPTLFGSFPPVVEFPNFLGVAFVDILHPEAEAEAEHEAEVKKITKKLSCHVHQMENGNHNKTKGKGTNIYFQQARESENIVTHRARVSNSRRSVLIGDMRIHLQSKRAKAVPERVTPTVPIKNSFQALTDKREMYNTFRGKLPPRPVKFKQVWRPKKMQKPRMEEAVLREKAPKETTVVEVPSYQRPPRGFKARTPVRVATGQDQNATGLCEERDGEVRSGSKVATERFVAFRTRRGWLSRQDLERGLSGRRVHRVCA</sequence>
<evidence type="ECO:0000313" key="2">
    <source>
        <dbReference type="Proteomes" id="UP000652761"/>
    </source>
</evidence>
<name>A0A843WGL1_COLES</name>